<feature type="non-terminal residue" evidence="1">
    <location>
        <position position="1"/>
    </location>
</feature>
<feature type="non-terminal residue" evidence="1">
    <location>
        <position position="94"/>
    </location>
</feature>
<evidence type="ECO:0000313" key="2">
    <source>
        <dbReference type="Proteomes" id="UP000805193"/>
    </source>
</evidence>
<sequence>ENHLIESSNCAVRRWQYFGLGEALAQTYPDMQWETGSSTKKNTSDTVWTKFIQSVSSTRKTRRLRADKLRFTKAVTPTNVPDDVISLAEARAEL</sequence>
<evidence type="ECO:0000313" key="1">
    <source>
        <dbReference type="EMBL" id="KAG0427702.1"/>
    </source>
</evidence>
<gene>
    <name evidence="1" type="ORF">HPB47_025254</name>
</gene>
<reference evidence="1 2" key="1">
    <citation type="journal article" date="2020" name="Cell">
        <title>Large-Scale Comparative Analyses of Tick Genomes Elucidate Their Genetic Diversity and Vector Capacities.</title>
        <authorList>
            <consortium name="Tick Genome and Microbiome Consortium (TIGMIC)"/>
            <person name="Jia N."/>
            <person name="Wang J."/>
            <person name="Shi W."/>
            <person name="Du L."/>
            <person name="Sun Y."/>
            <person name="Zhan W."/>
            <person name="Jiang J.F."/>
            <person name="Wang Q."/>
            <person name="Zhang B."/>
            <person name="Ji P."/>
            <person name="Bell-Sakyi L."/>
            <person name="Cui X.M."/>
            <person name="Yuan T.T."/>
            <person name="Jiang B.G."/>
            <person name="Yang W.F."/>
            <person name="Lam T.T."/>
            <person name="Chang Q.C."/>
            <person name="Ding S.J."/>
            <person name="Wang X.J."/>
            <person name="Zhu J.G."/>
            <person name="Ruan X.D."/>
            <person name="Zhao L."/>
            <person name="Wei J.T."/>
            <person name="Ye R.Z."/>
            <person name="Que T.C."/>
            <person name="Du C.H."/>
            <person name="Zhou Y.H."/>
            <person name="Cheng J.X."/>
            <person name="Dai P.F."/>
            <person name="Guo W.B."/>
            <person name="Han X.H."/>
            <person name="Huang E.J."/>
            <person name="Li L.F."/>
            <person name="Wei W."/>
            <person name="Gao Y.C."/>
            <person name="Liu J.Z."/>
            <person name="Shao H.Z."/>
            <person name="Wang X."/>
            <person name="Wang C.C."/>
            <person name="Yang T.C."/>
            <person name="Huo Q.B."/>
            <person name="Li W."/>
            <person name="Chen H.Y."/>
            <person name="Chen S.E."/>
            <person name="Zhou L.G."/>
            <person name="Ni X.B."/>
            <person name="Tian J.H."/>
            <person name="Sheng Y."/>
            <person name="Liu T."/>
            <person name="Pan Y.S."/>
            <person name="Xia L.Y."/>
            <person name="Li J."/>
            <person name="Zhao F."/>
            <person name="Cao W.C."/>
        </authorList>
    </citation>
    <scope>NUCLEOTIDE SEQUENCE [LARGE SCALE GENOMIC DNA]</scope>
    <source>
        <strain evidence="1">Iper-2018</strain>
    </source>
</reference>
<protein>
    <submittedName>
        <fullName evidence="1">Uncharacterized protein</fullName>
    </submittedName>
</protein>
<comment type="caution">
    <text evidence="1">The sequence shown here is derived from an EMBL/GenBank/DDBJ whole genome shotgun (WGS) entry which is preliminary data.</text>
</comment>
<organism evidence="1 2">
    <name type="scientific">Ixodes persulcatus</name>
    <name type="common">Taiga tick</name>
    <dbReference type="NCBI Taxonomy" id="34615"/>
    <lineage>
        <taxon>Eukaryota</taxon>
        <taxon>Metazoa</taxon>
        <taxon>Ecdysozoa</taxon>
        <taxon>Arthropoda</taxon>
        <taxon>Chelicerata</taxon>
        <taxon>Arachnida</taxon>
        <taxon>Acari</taxon>
        <taxon>Parasitiformes</taxon>
        <taxon>Ixodida</taxon>
        <taxon>Ixodoidea</taxon>
        <taxon>Ixodidae</taxon>
        <taxon>Ixodinae</taxon>
        <taxon>Ixodes</taxon>
    </lineage>
</organism>
<proteinExistence type="predicted"/>
<keyword evidence="2" id="KW-1185">Reference proteome</keyword>
<accession>A0AC60Q2H8</accession>
<dbReference type="Proteomes" id="UP000805193">
    <property type="component" value="Unassembled WGS sequence"/>
</dbReference>
<dbReference type="EMBL" id="JABSTQ010009599">
    <property type="protein sequence ID" value="KAG0427702.1"/>
    <property type="molecule type" value="Genomic_DNA"/>
</dbReference>
<name>A0AC60Q2H8_IXOPE</name>